<feature type="transmembrane region" description="Helical" evidence="10">
    <location>
        <begin position="319"/>
        <end position="339"/>
    </location>
</feature>
<dbReference type="InterPro" id="IPR004501">
    <property type="entry name" value="PTS_EIIC_3"/>
</dbReference>
<evidence type="ECO:0000256" key="1">
    <source>
        <dbReference type="ARBA" id="ARBA00004651"/>
    </source>
</evidence>
<feature type="domain" description="PTS EIIC type-1" evidence="11">
    <location>
        <begin position="26"/>
        <end position="425"/>
    </location>
</feature>
<evidence type="ECO:0000313" key="13">
    <source>
        <dbReference type="EMBL" id="MDP9751121.1"/>
    </source>
</evidence>
<evidence type="ECO:0000256" key="2">
    <source>
        <dbReference type="ARBA" id="ARBA00022448"/>
    </source>
</evidence>
<reference evidence="13 14" key="1">
    <citation type="submission" date="2023-07" db="EMBL/GenBank/DDBJ databases">
        <title>Genomic Encyclopedia of Type Strains, Phase IV (KMG-IV): sequencing the most valuable type-strain genomes for metagenomic binning, comparative biology and taxonomic classification.</title>
        <authorList>
            <person name="Goeker M."/>
        </authorList>
    </citation>
    <scope>NUCLEOTIDE SEQUENCE [LARGE SCALE GENOMIC DNA]</scope>
    <source>
        <strain evidence="13 14">DSM 25963</strain>
    </source>
</reference>
<evidence type="ECO:0000256" key="4">
    <source>
        <dbReference type="ARBA" id="ARBA00022597"/>
    </source>
</evidence>
<feature type="domain" description="PTS EIIC type-3" evidence="12">
    <location>
        <begin position="8"/>
        <end position="412"/>
    </location>
</feature>
<keyword evidence="4 9" id="KW-0762">Sugar transport</keyword>
<feature type="transmembrane region" description="Helical" evidence="10">
    <location>
        <begin position="345"/>
        <end position="370"/>
    </location>
</feature>
<comment type="function">
    <text evidence="9">The phosphoenolpyruvate-dependent sugar phosphotransferase system (PTS), a major carbohydrate active -transport system, catalyzes the phosphorylation of incoming sugar substrates concomitant with their translocation across the cell membrane.</text>
</comment>
<sequence length="432" mass="47376">MEKIMDTLKKVLMPIANAFSRNRVIQGISNGFTSLLPILLVGSIFSLFSGMDIGGYQAFIHKNGLYDIFMVVVNMTNNIFAIYVVFAIAYQLAKILDENSNSMAVGILALINFMIVTPLVSLKGANGAVTTYVDMTYLGSSGIFVAIIIAIMTAYIYTIFIKKNITIKLPAEVPEMIEKSFSAIIPYVVVIVLSLIIYVIFHATSYKSIHGFIYGILGTPLKALQGSVFTWIILSLVASLLWFFGIHGGMVVIPIMMVLFMQPTMENVAAYAAGKPLPHIITLGFLNIMLLGGIGATLGLVILMTFFAKSAYFKALGKLALIPGIFGINEPIMFGMPIVLNPIMFIPFVLVPVIDTLIVYLSMYSGLVSYPRMAMLSTGTPVFLDAFLQVGVKGIILEIVLILTNMAIYFPFFKLEDNRHYGEEHSSAVDVK</sequence>
<keyword evidence="3 9" id="KW-1003">Cell membrane</keyword>
<dbReference type="NCBIfam" id="TIGR00410">
    <property type="entry name" value="lacE"/>
    <property type="match status" value="1"/>
</dbReference>
<feature type="transmembrane region" description="Helical" evidence="10">
    <location>
        <begin position="241"/>
        <end position="260"/>
    </location>
</feature>
<name>A0ABT9M4R3_9THEO</name>
<evidence type="ECO:0000256" key="3">
    <source>
        <dbReference type="ARBA" id="ARBA00022475"/>
    </source>
</evidence>
<gene>
    <name evidence="13" type="ORF">J2S24_001613</name>
</gene>
<feature type="transmembrane region" description="Helical" evidence="10">
    <location>
        <begin position="280"/>
        <end position="307"/>
    </location>
</feature>
<feature type="transmembrane region" description="Helical" evidence="10">
    <location>
        <begin position="68"/>
        <end position="90"/>
    </location>
</feature>
<accession>A0ABT9M4R3</accession>
<evidence type="ECO:0000256" key="6">
    <source>
        <dbReference type="ARBA" id="ARBA00022692"/>
    </source>
</evidence>
<dbReference type="PROSITE" id="PS51105">
    <property type="entry name" value="PTS_EIIC_TYPE_3"/>
    <property type="match status" value="1"/>
</dbReference>
<feature type="transmembrane region" description="Helical" evidence="10">
    <location>
        <begin position="28"/>
        <end position="48"/>
    </location>
</feature>
<feature type="transmembrane region" description="Helical" evidence="10">
    <location>
        <begin position="181"/>
        <end position="201"/>
    </location>
</feature>
<dbReference type="InterPro" id="IPR003352">
    <property type="entry name" value="PTS_EIIC"/>
</dbReference>
<dbReference type="InterPro" id="IPR051088">
    <property type="entry name" value="PTS_Sugar-EIIC/EIIB"/>
</dbReference>
<dbReference type="RefSeq" id="WP_307681231.1">
    <property type="nucleotide sequence ID" value="NZ_JAURUP010000015.1"/>
</dbReference>
<feature type="transmembrane region" description="Helical" evidence="10">
    <location>
        <begin position="102"/>
        <end position="122"/>
    </location>
</feature>
<keyword evidence="7 10" id="KW-1133">Transmembrane helix</keyword>
<evidence type="ECO:0000256" key="7">
    <source>
        <dbReference type="ARBA" id="ARBA00022989"/>
    </source>
</evidence>
<evidence type="ECO:0000256" key="10">
    <source>
        <dbReference type="SAM" id="Phobius"/>
    </source>
</evidence>
<evidence type="ECO:0000256" key="5">
    <source>
        <dbReference type="ARBA" id="ARBA00022683"/>
    </source>
</evidence>
<dbReference type="EMBL" id="JAURUP010000015">
    <property type="protein sequence ID" value="MDP9751121.1"/>
    <property type="molecule type" value="Genomic_DNA"/>
</dbReference>
<evidence type="ECO:0000259" key="11">
    <source>
        <dbReference type="PROSITE" id="PS51103"/>
    </source>
</evidence>
<dbReference type="Pfam" id="PF02378">
    <property type="entry name" value="PTS_EIIC"/>
    <property type="match status" value="1"/>
</dbReference>
<organism evidence="13 14">
    <name type="scientific">Thermoanaerobacter pentosaceus</name>
    <dbReference type="NCBI Taxonomy" id="694059"/>
    <lineage>
        <taxon>Bacteria</taxon>
        <taxon>Bacillati</taxon>
        <taxon>Bacillota</taxon>
        <taxon>Clostridia</taxon>
        <taxon>Thermoanaerobacterales</taxon>
        <taxon>Thermoanaerobacteraceae</taxon>
        <taxon>Thermoanaerobacter</taxon>
    </lineage>
</organism>
<protein>
    <recommendedName>
        <fullName evidence="9">Permease IIC component</fullName>
    </recommendedName>
</protein>
<dbReference type="PANTHER" id="PTHR33989:SF4">
    <property type="entry name" value="PTS SYSTEM N,N'-DIACETYLCHITOBIOSE-SPECIFIC EIIC COMPONENT"/>
    <property type="match status" value="1"/>
</dbReference>
<evidence type="ECO:0000259" key="12">
    <source>
        <dbReference type="PROSITE" id="PS51105"/>
    </source>
</evidence>
<keyword evidence="2 9" id="KW-0813">Transport</keyword>
<feature type="transmembrane region" description="Helical" evidence="10">
    <location>
        <begin position="382"/>
        <end position="410"/>
    </location>
</feature>
<keyword evidence="14" id="KW-1185">Reference proteome</keyword>
<dbReference type="InterPro" id="IPR013013">
    <property type="entry name" value="PTS_EIIC_1"/>
</dbReference>
<proteinExistence type="predicted"/>
<keyword evidence="5" id="KW-0598">Phosphotransferase system</keyword>
<dbReference type="InterPro" id="IPR004796">
    <property type="entry name" value="PTS_IIC_cello"/>
</dbReference>
<comment type="subcellular location">
    <subcellularLocation>
        <location evidence="1">Cell membrane</location>
        <topology evidence="1">Multi-pass membrane protein</topology>
    </subcellularLocation>
</comment>
<dbReference type="PIRSF" id="PIRSF006351">
    <property type="entry name" value="PTS_EIIC-Cellobiose"/>
    <property type="match status" value="1"/>
</dbReference>
<keyword evidence="8 9" id="KW-0472">Membrane</keyword>
<dbReference type="PROSITE" id="PS51103">
    <property type="entry name" value="PTS_EIIC_TYPE_1"/>
    <property type="match status" value="1"/>
</dbReference>
<feature type="transmembrane region" description="Helical" evidence="10">
    <location>
        <begin position="142"/>
        <end position="160"/>
    </location>
</feature>
<keyword evidence="6 10" id="KW-0812">Transmembrane</keyword>
<dbReference type="Proteomes" id="UP001223886">
    <property type="component" value="Unassembled WGS sequence"/>
</dbReference>
<evidence type="ECO:0000256" key="8">
    <source>
        <dbReference type="ARBA" id="ARBA00023136"/>
    </source>
</evidence>
<comment type="caution">
    <text evidence="13">The sequence shown here is derived from an EMBL/GenBank/DDBJ whole genome shotgun (WGS) entry which is preliminary data.</text>
</comment>
<feature type="transmembrane region" description="Helical" evidence="10">
    <location>
        <begin position="213"/>
        <end position="234"/>
    </location>
</feature>
<dbReference type="PANTHER" id="PTHR33989">
    <property type="match status" value="1"/>
</dbReference>
<evidence type="ECO:0000256" key="9">
    <source>
        <dbReference type="PIRNR" id="PIRNR006351"/>
    </source>
</evidence>
<evidence type="ECO:0000313" key="14">
    <source>
        <dbReference type="Proteomes" id="UP001223886"/>
    </source>
</evidence>